<name>A0A9P1IT49_9PELO</name>
<dbReference type="GO" id="GO:0004930">
    <property type="term" value="F:G protein-coupled receptor activity"/>
    <property type="evidence" value="ECO:0007669"/>
    <property type="project" value="InterPro"/>
</dbReference>
<dbReference type="Gene3D" id="1.20.1070.10">
    <property type="entry name" value="Rhodopsin 7-helix transmembrane proteins"/>
    <property type="match status" value="1"/>
</dbReference>
<evidence type="ECO:0000256" key="3">
    <source>
        <dbReference type="ARBA" id="ARBA00022989"/>
    </source>
</evidence>
<dbReference type="Proteomes" id="UP001152747">
    <property type="component" value="Unassembled WGS sequence"/>
</dbReference>
<feature type="transmembrane region" description="Helical" evidence="5">
    <location>
        <begin position="12"/>
        <end position="35"/>
    </location>
</feature>
<keyword evidence="3 5" id="KW-1133">Transmembrane helix</keyword>
<proteinExistence type="predicted"/>
<dbReference type="PROSITE" id="PS50262">
    <property type="entry name" value="G_PROTEIN_RECEP_F1_2"/>
    <property type="match status" value="1"/>
</dbReference>
<evidence type="ECO:0000313" key="7">
    <source>
        <dbReference type="EMBL" id="CAI5450651.1"/>
    </source>
</evidence>
<dbReference type="SMART" id="SM01381">
    <property type="entry name" value="7TM_GPCR_Srsx"/>
    <property type="match status" value="1"/>
</dbReference>
<dbReference type="InterPro" id="IPR017452">
    <property type="entry name" value="GPCR_Rhodpsn_7TM"/>
</dbReference>
<dbReference type="AlphaFoldDB" id="A0A9P1IT49"/>
<keyword evidence="8" id="KW-1185">Reference proteome</keyword>
<dbReference type="CDD" id="cd00637">
    <property type="entry name" value="7tm_classA_rhodopsin-like"/>
    <property type="match status" value="1"/>
</dbReference>
<evidence type="ECO:0000259" key="6">
    <source>
        <dbReference type="PROSITE" id="PS50262"/>
    </source>
</evidence>
<accession>A0A9P1IT49</accession>
<dbReference type="PANTHER" id="PTHR23360:SF41">
    <property type="entry name" value="G-PROTEIN COUPLED RECEPTORS FAMILY 1 PROFILE DOMAIN-CONTAINING PROTEIN"/>
    <property type="match status" value="1"/>
</dbReference>
<feature type="domain" description="G-protein coupled receptors family 1 profile" evidence="6">
    <location>
        <begin position="26"/>
        <end position="224"/>
    </location>
</feature>
<feature type="transmembrane region" description="Helical" evidence="5">
    <location>
        <begin position="82"/>
        <end position="103"/>
    </location>
</feature>
<organism evidence="7 8">
    <name type="scientific">Caenorhabditis angaria</name>
    <dbReference type="NCBI Taxonomy" id="860376"/>
    <lineage>
        <taxon>Eukaryota</taxon>
        <taxon>Metazoa</taxon>
        <taxon>Ecdysozoa</taxon>
        <taxon>Nematoda</taxon>
        <taxon>Chromadorea</taxon>
        <taxon>Rhabditida</taxon>
        <taxon>Rhabditina</taxon>
        <taxon>Rhabditomorpha</taxon>
        <taxon>Rhabditoidea</taxon>
        <taxon>Rhabditidae</taxon>
        <taxon>Peloderinae</taxon>
        <taxon>Caenorhabditis</taxon>
    </lineage>
</organism>
<evidence type="ECO:0000256" key="4">
    <source>
        <dbReference type="ARBA" id="ARBA00023136"/>
    </source>
</evidence>
<evidence type="ECO:0000256" key="1">
    <source>
        <dbReference type="ARBA" id="ARBA00004370"/>
    </source>
</evidence>
<protein>
    <recommendedName>
        <fullName evidence="6">G-protein coupled receptors family 1 profile domain-containing protein</fullName>
    </recommendedName>
</protein>
<dbReference type="PANTHER" id="PTHR23360">
    <property type="entry name" value="G-PROTEIN COUPLED RECEPTORS FAMILY 1 PROFILE DOMAIN-CONTAINING PROTEIN-RELATED"/>
    <property type="match status" value="1"/>
</dbReference>
<dbReference type="OrthoDB" id="5820127at2759"/>
<comment type="subcellular location">
    <subcellularLocation>
        <location evidence="1">Membrane</location>
    </subcellularLocation>
</comment>
<dbReference type="InterPro" id="IPR000276">
    <property type="entry name" value="GPCR_Rhodpsn"/>
</dbReference>
<gene>
    <name evidence="7" type="ORF">CAMP_LOCUS13288</name>
</gene>
<dbReference type="InterPro" id="IPR047130">
    <property type="entry name" value="7TM_GPCR_Srsx_nematod"/>
</dbReference>
<keyword evidence="4 5" id="KW-0472">Membrane</keyword>
<keyword evidence="2 5" id="KW-0812">Transmembrane</keyword>
<evidence type="ECO:0000256" key="2">
    <source>
        <dbReference type="ARBA" id="ARBA00022692"/>
    </source>
</evidence>
<dbReference type="SUPFAM" id="SSF81321">
    <property type="entry name" value="Family A G protein-coupled receptor-like"/>
    <property type="match status" value="1"/>
</dbReference>
<evidence type="ECO:0000313" key="8">
    <source>
        <dbReference type="Proteomes" id="UP001152747"/>
    </source>
</evidence>
<feature type="transmembrane region" description="Helical" evidence="5">
    <location>
        <begin position="169"/>
        <end position="192"/>
    </location>
</feature>
<dbReference type="GO" id="GO:0016020">
    <property type="term" value="C:membrane"/>
    <property type="evidence" value="ECO:0007669"/>
    <property type="project" value="UniProtKB-SubCell"/>
</dbReference>
<reference evidence="7" key="1">
    <citation type="submission" date="2022-11" db="EMBL/GenBank/DDBJ databases">
        <authorList>
            <person name="Kikuchi T."/>
        </authorList>
    </citation>
    <scope>NUCLEOTIDE SEQUENCE</scope>
    <source>
        <strain evidence="7">PS1010</strain>
    </source>
</reference>
<comment type="caution">
    <text evidence="7">The sequence shown here is derived from an EMBL/GenBank/DDBJ whole genome shotgun (WGS) entry which is preliminary data.</text>
</comment>
<sequence>MFGDVHPWMIPITFFYLIIIPIGISGNFIMVLCYFKNPRLRTPFHILLTLTCLADLMHVCGQIVFVYHLLAEVTIPQPTCFLINFLPILGLTSAGPLLFEIGLDRLFAVTFPFRYRNSQNQRFRYTVFHLMFPIIYSSGILYLGFLERDFEKQVRCAIPTSLNGASFKLFTLSSHAIYVSIIFAYCLTGILLRMRDASEFWEAESRGSLRCTLSCQSTLTSSND</sequence>
<evidence type="ECO:0000256" key="5">
    <source>
        <dbReference type="SAM" id="Phobius"/>
    </source>
</evidence>
<dbReference type="EMBL" id="CANHGI010000005">
    <property type="protein sequence ID" value="CAI5450651.1"/>
    <property type="molecule type" value="Genomic_DNA"/>
</dbReference>
<dbReference type="Pfam" id="PF10320">
    <property type="entry name" value="7TM_GPCR_Srsx"/>
    <property type="match status" value="1"/>
</dbReference>
<feature type="transmembrane region" description="Helical" evidence="5">
    <location>
        <begin position="47"/>
        <end position="70"/>
    </location>
</feature>
<dbReference type="InterPro" id="IPR019424">
    <property type="entry name" value="7TM_GPCR_Srsx"/>
</dbReference>
<feature type="transmembrane region" description="Helical" evidence="5">
    <location>
        <begin position="123"/>
        <end position="145"/>
    </location>
</feature>